<organism evidence="1 2">
    <name type="scientific">Paraphaeosphaeria sporulosa</name>
    <dbReference type="NCBI Taxonomy" id="1460663"/>
    <lineage>
        <taxon>Eukaryota</taxon>
        <taxon>Fungi</taxon>
        <taxon>Dikarya</taxon>
        <taxon>Ascomycota</taxon>
        <taxon>Pezizomycotina</taxon>
        <taxon>Dothideomycetes</taxon>
        <taxon>Pleosporomycetidae</taxon>
        <taxon>Pleosporales</taxon>
        <taxon>Massarineae</taxon>
        <taxon>Didymosphaeriaceae</taxon>
        <taxon>Paraphaeosphaeria</taxon>
    </lineage>
</organism>
<name>A0A177C0F5_9PLEO</name>
<sequence length="66" mass="7657">MCHQARCNTCGRATWWGCGRHISKVMNSIPREQWCICEPRVERNGMKYPPKGAMGSVLSEWSFLKR</sequence>
<dbReference type="PANTHER" id="PTHR34724">
    <property type="entry name" value="OS12G0596101 PROTEIN"/>
    <property type="match status" value="1"/>
</dbReference>
<dbReference type="GeneID" id="28762869"/>
<dbReference type="EMBL" id="KV441558">
    <property type="protein sequence ID" value="OAG01274.1"/>
    <property type="molecule type" value="Genomic_DNA"/>
</dbReference>
<accession>A0A177C0F5</accession>
<dbReference type="OrthoDB" id="88410at2759"/>
<dbReference type="AlphaFoldDB" id="A0A177C0F5"/>
<keyword evidence="2" id="KW-1185">Reference proteome</keyword>
<dbReference type="PANTHER" id="PTHR34724:SF2">
    <property type="entry name" value="OS12G0596101 PROTEIN"/>
    <property type="match status" value="1"/>
</dbReference>
<proteinExistence type="predicted"/>
<dbReference type="RefSeq" id="XP_018031639.1">
    <property type="nucleotide sequence ID" value="XM_018179383.1"/>
</dbReference>
<dbReference type="InParanoid" id="A0A177C0F5"/>
<reference evidence="1 2" key="1">
    <citation type="submission" date="2016-05" db="EMBL/GenBank/DDBJ databases">
        <title>Comparative analysis of secretome profiles of manganese(II)-oxidizing ascomycete fungi.</title>
        <authorList>
            <consortium name="DOE Joint Genome Institute"/>
            <person name="Zeiner C.A."/>
            <person name="Purvine S.O."/>
            <person name="Zink E.M."/>
            <person name="Wu S."/>
            <person name="Pasa-Tolic L."/>
            <person name="Chaput D.L."/>
            <person name="Haridas S."/>
            <person name="Grigoriev I.V."/>
            <person name="Santelli C.M."/>
            <person name="Hansel C.M."/>
        </authorList>
    </citation>
    <scope>NUCLEOTIDE SEQUENCE [LARGE SCALE GENOMIC DNA]</scope>
    <source>
        <strain evidence="1 2">AP3s5-JAC2a</strain>
    </source>
</reference>
<dbReference type="Proteomes" id="UP000077069">
    <property type="component" value="Unassembled WGS sequence"/>
</dbReference>
<evidence type="ECO:0000313" key="1">
    <source>
        <dbReference type="EMBL" id="OAG01274.1"/>
    </source>
</evidence>
<gene>
    <name evidence="1" type="ORF">CC84DRAFT_1168379</name>
</gene>
<protein>
    <submittedName>
        <fullName evidence="1">Uncharacterized protein</fullName>
    </submittedName>
</protein>
<evidence type="ECO:0000313" key="2">
    <source>
        <dbReference type="Proteomes" id="UP000077069"/>
    </source>
</evidence>